<keyword evidence="2" id="KW-1185">Reference proteome</keyword>
<dbReference type="Proteomes" id="UP001605989">
    <property type="component" value="Unassembled WGS sequence"/>
</dbReference>
<organism evidence="1 2">
    <name type="scientific">Megasphaera hexanoica</name>
    <dbReference type="NCBI Taxonomy" id="1675036"/>
    <lineage>
        <taxon>Bacteria</taxon>
        <taxon>Bacillati</taxon>
        <taxon>Bacillota</taxon>
        <taxon>Negativicutes</taxon>
        <taxon>Veillonellales</taxon>
        <taxon>Veillonellaceae</taxon>
        <taxon>Megasphaera</taxon>
    </lineage>
</organism>
<evidence type="ECO:0000313" key="2">
    <source>
        <dbReference type="Proteomes" id="UP001605989"/>
    </source>
</evidence>
<comment type="caution">
    <text evidence="1">The sequence shown here is derived from an EMBL/GenBank/DDBJ whole genome shotgun (WGS) entry which is preliminary data.</text>
</comment>
<protein>
    <submittedName>
        <fullName evidence="1">Uncharacterized protein</fullName>
    </submittedName>
</protein>
<dbReference type="EMBL" id="JBIEKR010000006">
    <property type="protein sequence ID" value="MFG6273254.1"/>
    <property type="molecule type" value="Genomic_DNA"/>
</dbReference>
<accession>A0ABW7DSD9</accession>
<reference evidence="1 2" key="1">
    <citation type="submission" date="2024-10" db="EMBL/GenBank/DDBJ databases">
        <authorList>
            <person name="Sang B.-I."/>
            <person name="Prabhaharan D."/>
        </authorList>
    </citation>
    <scope>NUCLEOTIDE SEQUENCE [LARGE SCALE GENOMIC DNA]</scope>
    <source>
        <strain evidence="1 2">MH</strain>
    </source>
</reference>
<gene>
    <name evidence="1" type="ORF">ACGTZG_08640</name>
</gene>
<name>A0ABW7DSD9_9FIRM</name>
<dbReference type="RefSeq" id="WP_113856226.1">
    <property type="nucleotide sequence ID" value="NZ_CP011940.1"/>
</dbReference>
<proteinExistence type="predicted"/>
<evidence type="ECO:0000313" key="1">
    <source>
        <dbReference type="EMBL" id="MFG6273254.1"/>
    </source>
</evidence>
<sequence>MEKQILLLLGEENEKESVAACWLGVKDAIDALVEISESYGMQFSDDLIKGLYDELENHVNQIKKT</sequence>